<proteinExistence type="predicted"/>
<name>A0AAV3ZHN3_9GAST</name>
<protein>
    <submittedName>
        <fullName evidence="1">Uncharacterized protein</fullName>
    </submittedName>
</protein>
<evidence type="ECO:0000313" key="1">
    <source>
        <dbReference type="EMBL" id="GFN94634.1"/>
    </source>
</evidence>
<dbReference type="AlphaFoldDB" id="A0AAV3ZHN3"/>
<dbReference type="EMBL" id="BLXT01002468">
    <property type="protein sequence ID" value="GFN94634.1"/>
    <property type="molecule type" value="Genomic_DNA"/>
</dbReference>
<reference evidence="1 2" key="1">
    <citation type="journal article" date="2021" name="Elife">
        <title>Chloroplast acquisition without the gene transfer in kleptoplastic sea slugs, Plakobranchus ocellatus.</title>
        <authorList>
            <person name="Maeda T."/>
            <person name="Takahashi S."/>
            <person name="Yoshida T."/>
            <person name="Shimamura S."/>
            <person name="Takaki Y."/>
            <person name="Nagai Y."/>
            <person name="Toyoda A."/>
            <person name="Suzuki Y."/>
            <person name="Arimoto A."/>
            <person name="Ishii H."/>
            <person name="Satoh N."/>
            <person name="Nishiyama T."/>
            <person name="Hasebe M."/>
            <person name="Maruyama T."/>
            <person name="Minagawa J."/>
            <person name="Obokata J."/>
            <person name="Shigenobu S."/>
        </authorList>
    </citation>
    <scope>NUCLEOTIDE SEQUENCE [LARGE SCALE GENOMIC DNA]</scope>
</reference>
<gene>
    <name evidence="1" type="ORF">PoB_002114000</name>
</gene>
<organism evidence="1 2">
    <name type="scientific">Plakobranchus ocellatus</name>
    <dbReference type="NCBI Taxonomy" id="259542"/>
    <lineage>
        <taxon>Eukaryota</taxon>
        <taxon>Metazoa</taxon>
        <taxon>Spiralia</taxon>
        <taxon>Lophotrochozoa</taxon>
        <taxon>Mollusca</taxon>
        <taxon>Gastropoda</taxon>
        <taxon>Heterobranchia</taxon>
        <taxon>Euthyneura</taxon>
        <taxon>Panpulmonata</taxon>
        <taxon>Sacoglossa</taxon>
        <taxon>Placobranchoidea</taxon>
        <taxon>Plakobranchidae</taxon>
        <taxon>Plakobranchus</taxon>
    </lineage>
</organism>
<accession>A0AAV3ZHN3</accession>
<keyword evidence="2" id="KW-1185">Reference proteome</keyword>
<sequence>MKERNVKELVKCSTGTGHWAQGREIKSCTQLETASDTNQVAPSAPPLSLISSPPPGSFPSPIWPEEWRTSLRIFLTTQHWLVTARVCRLLSSIGTNTKVPADLKTDSLITVPASPPEEMCASSLGVSLRRDVWQNLDETPPLASLLDSNRIISLVWIICTTLPQQGDLRRSGHSSGQSSGGGARIRVRWASAELRANSLSTVPQRRHNICT</sequence>
<comment type="caution">
    <text evidence="1">The sequence shown here is derived from an EMBL/GenBank/DDBJ whole genome shotgun (WGS) entry which is preliminary data.</text>
</comment>
<evidence type="ECO:0000313" key="2">
    <source>
        <dbReference type="Proteomes" id="UP000735302"/>
    </source>
</evidence>
<dbReference type="Proteomes" id="UP000735302">
    <property type="component" value="Unassembled WGS sequence"/>
</dbReference>